<evidence type="ECO:0000256" key="10">
    <source>
        <dbReference type="SAM" id="Phobius"/>
    </source>
</evidence>
<dbReference type="PANTHER" id="PTHR24286:SF194">
    <property type="entry name" value="STEROID (22S)-HYDROXYLASE"/>
    <property type="match status" value="1"/>
</dbReference>
<keyword evidence="5 10" id="KW-1133">Transmembrane helix</keyword>
<dbReference type="GO" id="GO:0005506">
    <property type="term" value="F:iron ion binding"/>
    <property type="evidence" value="ECO:0007669"/>
    <property type="project" value="InterPro"/>
</dbReference>
<evidence type="ECO:0000256" key="9">
    <source>
        <dbReference type="PIRSR" id="PIRSR602401-1"/>
    </source>
</evidence>
<evidence type="ECO:0000256" key="3">
    <source>
        <dbReference type="ARBA" id="ARBA00022692"/>
    </source>
</evidence>
<proteinExistence type="inferred from homology"/>
<sequence>MSTIKDLIFLLLLPATLLALFIFLHLPLLKRKRPNLPPGGGRGWPFLGETLEYLQPHPATSSGRFMELHVKKYGKVFRSNLFGEPTVVSADAGLNRFILQNEGRLFESSYPKSIGGILGKWSMLVLVGDMHQSMRMISLNFLCNARLRAVLLPEVERQTLMVISSWKEGVAFSAQEEAKKFTFNLMAKNIMSMEPGEEETEKLRREYITFMKGVVSAPINLPGTSYWKALKSRSSILGVIETKMEERKQRMVLGTDEEDDLLGWALKKSSLSKEQILDLLLSLLFAGHETSSMALALAVFFLERCPKAVRQLREEHQNIARKKTGRGLNWEDYKQMEFTLCVINETLRLGNVVRFVHRKAIRDVHYGGYVIPSGWKVLPVFAAVHLDSELYSEPEKFNPWRWQRDSPGATASPCNFMPYGGGPRLCAGSELAKLEIAVFLHHMVLNFEWEIAEEDCPFVFPFVDFPKGLLIKACHVATT</sequence>
<dbReference type="GO" id="GO:0016132">
    <property type="term" value="P:brassinosteroid biosynthetic process"/>
    <property type="evidence" value="ECO:0007669"/>
    <property type="project" value="TreeGrafter"/>
</dbReference>
<dbReference type="STRING" id="1088818.A0A2I0A4B6"/>
<dbReference type="InterPro" id="IPR001128">
    <property type="entry name" value="Cyt_P450"/>
</dbReference>
<reference evidence="11 12" key="1">
    <citation type="journal article" date="2017" name="Nature">
        <title>The Apostasia genome and the evolution of orchids.</title>
        <authorList>
            <person name="Zhang G.Q."/>
            <person name="Liu K.W."/>
            <person name="Li Z."/>
            <person name="Lohaus R."/>
            <person name="Hsiao Y.Y."/>
            <person name="Niu S.C."/>
            <person name="Wang J.Y."/>
            <person name="Lin Y.C."/>
            <person name="Xu Q."/>
            <person name="Chen L.J."/>
            <person name="Yoshida K."/>
            <person name="Fujiwara S."/>
            <person name="Wang Z.W."/>
            <person name="Zhang Y.Q."/>
            <person name="Mitsuda N."/>
            <person name="Wang M."/>
            <person name="Liu G.H."/>
            <person name="Pecoraro L."/>
            <person name="Huang H.X."/>
            <person name="Xiao X.J."/>
            <person name="Lin M."/>
            <person name="Wu X.Y."/>
            <person name="Wu W.L."/>
            <person name="Chen Y.Y."/>
            <person name="Chang S.B."/>
            <person name="Sakamoto S."/>
            <person name="Ohme-Takagi M."/>
            <person name="Yagi M."/>
            <person name="Zeng S.J."/>
            <person name="Shen C.Y."/>
            <person name="Yeh C.M."/>
            <person name="Luo Y.B."/>
            <person name="Tsai W.C."/>
            <person name="Van de Peer Y."/>
            <person name="Liu Z.J."/>
        </authorList>
    </citation>
    <scope>NUCLEOTIDE SEQUENCE [LARGE SCALE GENOMIC DNA]</scope>
    <source>
        <strain evidence="12">cv. Shenzhen</strain>
        <tissue evidence="11">Stem</tissue>
    </source>
</reference>
<dbReference type="SUPFAM" id="SSF48264">
    <property type="entry name" value="Cytochrome P450"/>
    <property type="match status" value="1"/>
</dbReference>
<dbReference type="Gene3D" id="1.10.630.10">
    <property type="entry name" value="Cytochrome P450"/>
    <property type="match status" value="1"/>
</dbReference>
<evidence type="ECO:0000313" key="12">
    <source>
        <dbReference type="Proteomes" id="UP000236161"/>
    </source>
</evidence>
<evidence type="ECO:0000256" key="4">
    <source>
        <dbReference type="ARBA" id="ARBA00022723"/>
    </source>
</evidence>
<dbReference type="InterPro" id="IPR002401">
    <property type="entry name" value="Cyt_P450_E_grp-I"/>
</dbReference>
<keyword evidence="7 9" id="KW-0408">Iron</keyword>
<evidence type="ECO:0000256" key="1">
    <source>
        <dbReference type="ARBA" id="ARBA00004167"/>
    </source>
</evidence>
<dbReference type="EC" id="1.14.13.-" evidence="11"/>
<evidence type="ECO:0000313" key="11">
    <source>
        <dbReference type="EMBL" id="PKA50384.1"/>
    </source>
</evidence>
<dbReference type="AlphaFoldDB" id="A0A2I0A4B6"/>
<organism evidence="11 12">
    <name type="scientific">Apostasia shenzhenica</name>
    <dbReference type="NCBI Taxonomy" id="1088818"/>
    <lineage>
        <taxon>Eukaryota</taxon>
        <taxon>Viridiplantae</taxon>
        <taxon>Streptophyta</taxon>
        <taxon>Embryophyta</taxon>
        <taxon>Tracheophyta</taxon>
        <taxon>Spermatophyta</taxon>
        <taxon>Magnoliopsida</taxon>
        <taxon>Liliopsida</taxon>
        <taxon>Asparagales</taxon>
        <taxon>Orchidaceae</taxon>
        <taxon>Apostasioideae</taxon>
        <taxon>Apostasia</taxon>
    </lineage>
</organism>
<keyword evidence="6 11" id="KW-0560">Oxidoreductase</keyword>
<dbReference type="GO" id="GO:0016020">
    <property type="term" value="C:membrane"/>
    <property type="evidence" value="ECO:0007669"/>
    <property type="project" value="UniProtKB-SubCell"/>
</dbReference>
<feature type="binding site" description="axial binding residue" evidence="9">
    <location>
        <position position="426"/>
    </location>
    <ligand>
        <name>heme</name>
        <dbReference type="ChEBI" id="CHEBI:30413"/>
    </ligand>
    <ligandPart>
        <name>Fe</name>
        <dbReference type="ChEBI" id="CHEBI:18248"/>
    </ligandPart>
</feature>
<dbReference type="PRINTS" id="PR00463">
    <property type="entry name" value="EP450I"/>
</dbReference>
<dbReference type="FunFam" id="1.10.630.10:FF:000061">
    <property type="entry name" value="Cytochrome P450 90B1"/>
    <property type="match status" value="1"/>
</dbReference>
<evidence type="ECO:0000256" key="8">
    <source>
        <dbReference type="ARBA" id="ARBA00023136"/>
    </source>
</evidence>
<name>A0A2I0A4B6_9ASPA</name>
<keyword evidence="8 10" id="KW-0472">Membrane</keyword>
<keyword evidence="3 10" id="KW-0812">Transmembrane</keyword>
<dbReference type="Proteomes" id="UP000236161">
    <property type="component" value="Unassembled WGS sequence"/>
</dbReference>
<dbReference type="Pfam" id="PF00067">
    <property type="entry name" value="p450"/>
    <property type="match status" value="1"/>
</dbReference>
<dbReference type="GO" id="GO:0016705">
    <property type="term" value="F:oxidoreductase activity, acting on paired donors, with incorporation or reduction of molecular oxygen"/>
    <property type="evidence" value="ECO:0007669"/>
    <property type="project" value="InterPro"/>
</dbReference>
<protein>
    <submittedName>
        <fullName evidence="11">Cytochrome P450 90B1</fullName>
        <ecNumber evidence="11">1.14.13.-</ecNumber>
    </submittedName>
</protein>
<dbReference type="GO" id="GO:0010268">
    <property type="term" value="P:brassinosteroid homeostasis"/>
    <property type="evidence" value="ECO:0007669"/>
    <property type="project" value="TreeGrafter"/>
</dbReference>
<evidence type="ECO:0000256" key="7">
    <source>
        <dbReference type="ARBA" id="ARBA00023004"/>
    </source>
</evidence>
<dbReference type="GO" id="GO:0020037">
    <property type="term" value="F:heme binding"/>
    <property type="evidence" value="ECO:0007669"/>
    <property type="project" value="InterPro"/>
</dbReference>
<evidence type="ECO:0000256" key="5">
    <source>
        <dbReference type="ARBA" id="ARBA00022989"/>
    </source>
</evidence>
<accession>A0A2I0A4B6</accession>
<dbReference type="PRINTS" id="PR00385">
    <property type="entry name" value="P450"/>
</dbReference>
<keyword evidence="4 9" id="KW-0479">Metal-binding</keyword>
<dbReference type="PANTHER" id="PTHR24286">
    <property type="entry name" value="CYTOCHROME P450 26"/>
    <property type="match status" value="1"/>
</dbReference>
<keyword evidence="9" id="KW-0349">Heme</keyword>
<dbReference type="InterPro" id="IPR036396">
    <property type="entry name" value="Cyt_P450_sf"/>
</dbReference>
<evidence type="ECO:0000256" key="6">
    <source>
        <dbReference type="ARBA" id="ARBA00023002"/>
    </source>
</evidence>
<dbReference type="EMBL" id="KZ452026">
    <property type="protein sequence ID" value="PKA50384.1"/>
    <property type="molecule type" value="Genomic_DNA"/>
</dbReference>
<dbReference type="OrthoDB" id="1372046at2759"/>
<dbReference type="GO" id="GO:0016125">
    <property type="term" value="P:sterol metabolic process"/>
    <property type="evidence" value="ECO:0007669"/>
    <property type="project" value="TreeGrafter"/>
</dbReference>
<comment type="subcellular location">
    <subcellularLocation>
        <location evidence="1">Membrane</location>
        <topology evidence="1">Single-pass membrane protein</topology>
    </subcellularLocation>
</comment>
<keyword evidence="12" id="KW-1185">Reference proteome</keyword>
<dbReference type="CDD" id="cd11043">
    <property type="entry name" value="CYP90-like"/>
    <property type="match status" value="1"/>
</dbReference>
<feature type="transmembrane region" description="Helical" evidence="10">
    <location>
        <begin position="6"/>
        <end position="26"/>
    </location>
</feature>
<dbReference type="GO" id="GO:0004497">
    <property type="term" value="F:monooxygenase activity"/>
    <property type="evidence" value="ECO:0007669"/>
    <property type="project" value="InterPro"/>
</dbReference>
<gene>
    <name evidence="11" type="primary">CYP90B1</name>
    <name evidence="11" type="ORF">AXF42_Ash013473</name>
</gene>
<evidence type="ECO:0000256" key="2">
    <source>
        <dbReference type="ARBA" id="ARBA00010617"/>
    </source>
</evidence>
<comment type="similarity">
    <text evidence="2">Belongs to the cytochrome P450 family.</text>
</comment>
<comment type="cofactor">
    <cofactor evidence="9">
        <name>heme</name>
        <dbReference type="ChEBI" id="CHEBI:30413"/>
    </cofactor>
</comment>